<gene>
    <name evidence="2" type="ORF">ACFPIH_18940</name>
</gene>
<keyword evidence="3" id="KW-1185">Reference proteome</keyword>
<proteinExistence type="predicted"/>
<reference evidence="3" key="1">
    <citation type="journal article" date="2019" name="Int. J. Syst. Evol. Microbiol.">
        <title>The Global Catalogue of Microorganisms (GCM) 10K type strain sequencing project: providing services to taxonomists for standard genome sequencing and annotation.</title>
        <authorList>
            <consortium name="The Broad Institute Genomics Platform"/>
            <consortium name="The Broad Institute Genome Sequencing Center for Infectious Disease"/>
            <person name="Wu L."/>
            <person name="Ma J."/>
        </authorList>
    </citation>
    <scope>NUCLEOTIDE SEQUENCE [LARGE SCALE GENOMIC DNA]</scope>
    <source>
        <strain evidence="3">CGMCC 4.7177</strain>
    </source>
</reference>
<dbReference type="EMBL" id="JBHSFK010000011">
    <property type="protein sequence ID" value="MFC4501584.1"/>
    <property type="molecule type" value="Genomic_DNA"/>
</dbReference>
<dbReference type="Proteomes" id="UP001595839">
    <property type="component" value="Unassembled WGS sequence"/>
</dbReference>
<dbReference type="SUPFAM" id="SSF51679">
    <property type="entry name" value="Bacterial luciferase-like"/>
    <property type="match status" value="1"/>
</dbReference>
<sequence>MYSFTTARYMREVAQPAIDRGLAAGGRDRNGFEVRASPFVVTDPDGPARERAISAVREQIAFYASTPSYRPVLELHGWGDLGTELWALSRQNRWAEMGALIDDDVLGAFAVVAEPEGLAEAIRQHIGGYADRVGLTLPQGSDPDWHAGVVRSLKETAAAPGSWSPDIS</sequence>
<evidence type="ECO:0000313" key="2">
    <source>
        <dbReference type="EMBL" id="MFC4501584.1"/>
    </source>
</evidence>
<dbReference type="InterPro" id="IPR036661">
    <property type="entry name" value="Luciferase-like_sf"/>
</dbReference>
<dbReference type="Gene3D" id="3.20.20.30">
    <property type="entry name" value="Luciferase-like domain"/>
    <property type="match status" value="1"/>
</dbReference>
<organism evidence="2 3">
    <name type="scientific">Streptomyces vulcanius</name>
    <dbReference type="NCBI Taxonomy" id="1441876"/>
    <lineage>
        <taxon>Bacteria</taxon>
        <taxon>Bacillati</taxon>
        <taxon>Actinomycetota</taxon>
        <taxon>Actinomycetes</taxon>
        <taxon>Kitasatosporales</taxon>
        <taxon>Streptomycetaceae</taxon>
        <taxon>Streptomyces</taxon>
    </lineage>
</organism>
<protein>
    <submittedName>
        <fullName evidence="2">LLM class flavin-dependent oxidoreductase</fullName>
    </submittedName>
</protein>
<dbReference type="PANTHER" id="PTHR43244:SF2">
    <property type="entry name" value="CONSERVED HYPOTHETICAL ALANINE AND PROLINE-RICH PROTEIN"/>
    <property type="match status" value="1"/>
</dbReference>
<dbReference type="InterPro" id="IPR011251">
    <property type="entry name" value="Luciferase-like_dom"/>
</dbReference>
<evidence type="ECO:0000313" key="3">
    <source>
        <dbReference type="Proteomes" id="UP001595839"/>
    </source>
</evidence>
<comment type="caution">
    <text evidence="2">The sequence shown here is derived from an EMBL/GenBank/DDBJ whole genome shotgun (WGS) entry which is preliminary data.</text>
</comment>
<name>A0ABV9ANU9_9ACTN</name>
<evidence type="ECO:0000259" key="1">
    <source>
        <dbReference type="Pfam" id="PF00296"/>
    </source>
</evidence>
<feature type="domain" description="Luciferase-like" evidence="1">
    <location>
        <begin position="12"/>
        <end position="124"/>
    </location>
</feature>
<dbReference type="InterPro" id="IPR050564">
    <property type="entry name" value="F420-G6PD/mer"/>
</dbReference>
<dbReference type="Pfam" id="PF00296">
    <property type="entry name" value="Bac_luciferase"/>
    <property type="match status" value="1"/>
</dbReference>
<dbReference type="PANTHER" id="PTHR43244">
    <property type="match status" value="1"/>
</dbReference>
<accession>A0ABV9ANU9</accession>
<dbReference type="RefSeq" id="WP_385877190.1">
    <property type="nucleotide sequence ID" value="NZ_JBHSFK010000011.1"/>
</dbReference>